<dbReference type="PIRSF" id="PIRSF009467">
    <property type="entry name" value="Ureas_acces_UreF"/>
    <property type="match status" value="1"/>
</dbReference>
<dbReference type="HAMAP" id="MF_01385">
    <property type="entry name" value="UreF"/>
    <property type="match status" value="1"/>
</dbReference>
<dbReference type="OrthoDB" id="9798772at2"/>
<dbReference type="PANTHER" id="PTHR33620">
    <property type="entry name" value="UREASE ACCESSORY PROTEIN F"/>
    <property type="match status" value="1"/>
</dbReference>
<dbReference type="Pfam" id="PF01730">
    <property type="entry name" value="UreF"/>
    <property type="match status" value="1"/>
</dbReference>
<dbReference type="PANTHER" id="PTHR33620:SF1">
    <property type="entry name" value="UREASE ACCESSORY PROTEIN F"/>
    <property type="match status" value="1"/>
</dbReference>
<dbReference type="Proteomes" id="UP000192455">
    <property type="component" value="Unassembled WGS sequence"/>
</dbReference>
<dbReference type="InterPro" id="IPR038277">
    <property type="entry name" value="UreF_sf"/>
</dbReference>
<evidence type="ECO:0000313" key="4">
    <source>
        <dbReference type="EMBL" id="SIT87148.1"/>
    </source>
</evidence>
<keyword evidence="1 3" id="KW-0996">Nickel insertion</keyword>
<comment type="similarity">
    <text evidence="3">Belongs to the UreF family.</text>
</comment>
<evidence type="ECO:0000256" key="3">
    <source>
        <dbReference type="HAMAP-Rule" id="MF_01385"/>
    </source>
</evidence>
<comment type="function">
    <text evidence="3">Required for maturation of urease via the functional incorporation of the urease nickel metallocenter.</text>
</comment>
<dbReference type="GO" id="GO:0005737">
    <property type="term" value="C:cytoplasm"/>
    <property type="evidence" value="ECO:0007669"/>
    <property type="project" value="UniProtKB-SubCell"/>
</dbReference>
<keyword evidence="5" id="KW-1185">Reference proteome</keyword>
<name>A0A1R3XC26_9RHOB</name>
<dbReference type="AlphaFoldDB" id="A0A1R3XC26"/>
<sequence length="243" mass="26531">MTTWNARPAGATNERFILAPEALQWLQIWFSPAFPTGAFSYSHGLEWLVETAAVDDAETLFDWLEGVLRHGAARSEAVFLCTAWRQMRARDWAALEETTVFAAALQPTAERRIECLEQGDAFLAAVRTGWPHPDLDEFAKICPADIPAPIAAGIAGAVHDMPLDALTVTFLQGFAAALVSAGVRLIPLGQSDWLRILRMLEPVTRNVAAEAMEADASDVGSAALLTDIASQHHETQHARLFRS</sequence>
<dbReference type="STRING" id="515897.SAMN05421849_2591"/>
<evidence type="ECO:0000256" key="2">
    <source>
        <dbReference type="ARBA" id="ARBA00023186"/>
    </source>
</evidence>
<dbReference type="RefSeq" id="WP_076650464.1">
    <property type="nucleotide sequence ID" value="NZ_FTPS01000007.1"/>
</dbReference>
<gene>
    <name evidence="3" type="primary">ureF</name>
    <name evidence="4" type="ORF">SAMN05421849_2591</name>
</gene>
<dbReference type="Gene3D" id="1.10.4190.10">
    <property type="entry name" value="Urease accessory protein UreF"/>
    <property type="match status" value="1"/>
</dbReference>
<reference evidence="4 5" key="1">
    <citation type="submission" date="2017-01" db="EMBL/GenBank/DDBJ databases">
        <authorList>
            <person name="Mah S.A."/>
            <person name="Swanson W.J."/>
            <person name="Moy G.W."/>
            <person name="Vacquier V.D."/>
        </authorList>
    </citation>
    <scope>NUCLEOTIDE SEQUENCE [LARGE SCALE GENOMIC DNA]</scope>
    <source>
        <strain evidence="4 5">DSM 21219</strain>
    </source>
</reference>
<dbReference type="GO" id="GO:0016151">
    <property type="term" value="F:nickel cation binding"/>
    <property type="evidence" value="ECO:0007669"/>
    <property type="project" value="UniProtKB-UniRule"/>
</dbReference>
<dbReference type="EMBL" id="FTPS01000007">
    <property type="protein sequence ID" value="SIT87148.1"/>
    <property type="molecule type" value="Genomic_DNA"/>
</dbReference>
<keyword evidence="2 3" id="KW-0143">Chaperone</keyword>
<comment type="subcellular location">
    <subcellularLocation>
        <location evidence="3">Cytoplasm</location>
    </subcellularLocation>
</comment>
<organism evidence="4 5">
    <name type="scientific">Pontibaca methylaminivorans</name>
    <dbReference type="NCBI Taxonomy" id="515897"/>
    <lineage>
        <taxon>Bacteria</taxon>
        <taxon>Pseudomonadati</taxon>
        <taxon>Pseudomonadota</taxon>
        <taxon>Alphaproteobacteria</taxon>
        <taxon>Rhodobacterales</taxon>
        <taxon>Roseobacteraceae</taxon>
        <taxon>Pontibaca</taxon>
    </lineage>
</organism>
<evidence type="ECO:0000256" key="1">
    <source>
        <dbReference type="ARBA" id="ARBA00022988"/>
    </source>
</evidence>
<evidence type="ECO:0000313" key="5">
    <source>
        <dbReference type="Proteomes" id="UP000192455"/>
    </source>
</evidence>
<comment type="subunit">
    <text evidence="3">UreD, UreF and UreG form a complex that acts as a GTP-hydrolysis-dependent molecular chaperone, activating the urease apoprotein by helping to assemble the nickel containing metallocenter of UreC. The UreE protein probably delivers the nickel.</text>
</comment>
<keyword evidence="3" id="KW-0963">Cytoplasm</keyword>
<accession>A0A1R3XC26</accession>
<protein>
    <recommendedName>
        <fullName evidence="3">Urease accessory protein UreF</fullName>
    </recommendedName>
</protein>
<dbReference type="InterPro" id="IPR002639">
    <property type="entry name" value="UreF"/>
</dbReference>
<proteinExistence type="inferred from homology"/>